<reference evidence="3" key="1">
    <citation type="submission" date="2016-11" db="EMBL/GenBank/DDBJ databases">
        <authorList>
            <person name="Varghese N."/>
            <person name="Submissions S."/>
        </authorList>
    </citation>
    <scope>NUCLEOTIDE SEQUENCE [LARGE SCALE GENOMIC DNA]</scope>
    <source>
        <strain evidence="3">UWOS</strain>
    </source>
</reference>
<dbReference type="EMBL" id="FRAW01000018">
    <property type="protein sequence ID" value="SHK79188.1"/>
    <property type="molecule type" value="Genomic_DNA"/>
</dbReference>
<dbReference type="Pfam" id="PF04519">
    <property type="entry name" value="Bactofilin"/>
    <property type="match status" value="1"/>
</dbReference>
<dbReference type="Proteomes" id="UP000184275">
    <property type="component" value="Unassembled WGS sequence"/>
</dbReference>
<dbReference type="AlphaFoldDB" id="A0A1M6VCL8"/>
<gene>
    <name evidence="2" type="ORF">SAMN05720469_1187</name>
</gene>
<dbReference type="PANTHER" id="PTHR35024:SF4">
    <property type="entry name" value="POLYMER-FORMING CYTOSKELETAL PROTEIN"/>
    <property type="match status" value="1"/>
</dbReference>
<comment type="similarity">
    <text evidence="1">Belongs to the bactofilin family.</text>
</comment>
<evidence type="ECO:0000313" key="3">
    <source>
        <dbReference type="Proteomes" id="UP000184275"/>
    </source>
</evidence>
<evidence type="ECO:0000313" key="2">
    <source>
        <dbReference type="EMBL" id="SHK79188.1"/>
    </source>
</evidence>
<proteinExistence type="inferred from homology"/>
<sequence length="119" mass="12667">MAKENDGQFTQISSSMNLTGDISGSSDIRIAGKIKGNIETTGDVVIENSGYVEGVIKSKNAMIAGKVNGDIECSEKLVLESKSFFVGNIKTKLLVIECGAKLNGNCHVSTEKELESPKK</sequence>
<accession>A0A1M6VCL8</accession>
<evidence type="ECO:0000256" key="1">
    <source>
        <dbReference type="ARBA" id="ARBA00044755"/>
    </source>
</evidence>
<name>A0A1M6VCL8_9BACT</name>
<dbReference type="InterPro" id="IPR007607">
    <property type="entry name" value="BacA/B"/>
</dbReference>
<protein>
    <submittedName>
        <fullName evidence="2">Protein CcmA, bactofilin family</fullName>
    </submittedName>
</protein>
<organism evidence="2 3">
    <name type="scientific">Fibrobacter intestinalis</name>
    <dbReference type="NCBI Taxonomy" id="28122"/>
    <lineage>
        <taxon>Bacteria</taxon>
        <taxon>Pseudomonadati</taxon>
        <taxon>Fibrobacterota</taxon>
        <taxon>Fibrobacteria</taxon>
        <taxon>Fibrobacterales</taxon>
        <taxon>Fibrobacteraceae</taxon>
        <taxon>Fibrobacter</taxon>
    </lineage>
</organism>
<dbReference type="PANTHER" id="PTHR35024">
    <property type="entry name" value="HYPOTHETICAL CYTOSOLIC PROTEIN"/>
    <property type="match status" value="1"/>
</dbReference>
<keyword evidence="3" id="KW-1185">Reference proteome</keyword>
<dbReference type="RefSeq" id="WP_073304694.1">
    <property type="nucleotide sequence ID" value="NZ_FRAW01000018.1"/>
</dbReference>